<evidence type="ECO:0000259" key="8">
    <source>
        <dbReference type="Pfam" id="PF14609"/>
    </source>
</evidence>
<dbReference type="GO" id="GO:0000930">
    <property type="term" value="C:gamma-tubulin complex"/>
    <property type="evidence" value="ECO:0007669"/>
    <property type="project" value="TreeGrafter"/>
</dbReference>
<dbReference type="GO" id="GO:0051321">
    <property type="term" value="P:meiotic cell cycle"/>
    <property type="evidence" value="ECO:0007669"/>
    <property type="project" value="TreeGrafter"/>
</dbReference>
<sequence>MAYATKLGALTEELVTLLTSTSLKSDPARFNLHRESALRALRHHNFARTNQFDVTSQFDGLDEKFRVLLEDSLADALKERLNILAKLEVKWAPEILHLLLELSDRPVEKSKLENLDFLKEPEPDPGRTLKWEDLIAEDPLLRDKSVWQNVDFGAESSDGEDGFEDSRSELSGLTNTTLQSSVDEEFNQRPEDYAIDTINKEDLDQLRDAQFWQKTHTVDGVQLETVKTTVTELQAIREVLFMLLGLPTSLFEILRENLVVPKRKYALKHASADAFFKVGRSFSEQGTAVMRLRSWAGRDQSIPLMQVLQSSILCRTVEFDARISDIQQRFVNPAKDIVVSLLSVQAEVSSYLRPLVRLSEIIKKLDDERYPHAFRYLELLYDEACTSQLAGDDVIYSFIGRIFFECFKIYLRPIRKWMEDGELTKGDKVFFILEASGDIEPSLLWQSRFKIRRTQDGVLHAPRFLQAAANRIFTTGKSVVVLKHLNQFDFLQSARGDFELSLDFDSVCNPEVLGYAPFPELFDSAFHAWVESKHHSASSMLRRILFDSCGLQTSLDALSHLYFFADGTTASVFTNSIFDKLDTLDLSWNDRFTLTELAQSTFGAIPSLSSDRLRTSVLTLSRKHQDVAKCRRTVKVLSILELKYHLSWPIQIILTPATISTYKKIFTFLLQIRRSSHILSRQRLITDGLTKSSSSDERALYYSLRTRLLWFTQMLYYYLTSLVLEPLSQKMRAELKATEDVDTMIEVHACYIKTTIDQALLGSKLELIHKTILKILDLGIKLEDAQAANAAANKEALEKQQEMMDLSMASLGLHTPQRKGRSQPVLKEAKEKAESSSDDEEQNIDVDLSILSSTFDEKGDLLYVEKLRNMKTDFDRWVRFVASGLRGVARAGGGGEARSWDTLGEMLENGLDAGGMGHR</sequence>
<dbReference type="RefSeq" id="XP_024729590.1">
    <property type="nucleotide sequence ID" value="XM_024878598.1"/>
</dbReference>
<keyword evidence="11" id="KW-1185">Reference proteome</keyword>
<evidence type="ECO:0000256" key="3">
    <source>
        <dbReference type="ARBA" id="ARBA00022701"/>
    </source>
</evidence>
<dbReference type="InterPro" id="IPR041470">
    <property type="entry name" value="GCP_N"/>
</dbReference>
<dbReference type="InParanoid" id="A0A2J6SPJ1"/>
<dbReference type="CDD" id="cd22572">
    <property type="entry name" value="GCP5_NTD"/>
    <property type="match status" value="1"/>
</dbReference>
<dbReference type="InterPro" id="IPR040457">
    <property type="entry name" value="GCP_C"/>
</dbReference>
<dbReference type="GO" id="GO:0031122">
    <property type="term" value="P:cytoplasmic microtubule organization"/>
    <property type="evidence" value="ECO:0007669"/>
    <property type="project" value="TreeGrafter"/>
</dbReference>
<dbReference type="GO" id="GO:0051225">
    <property type="term" value="P:spindle assembly"/>
    <property type="evidence" value="ECO:0007669"/>
    <property type="project" value="TreeGrafter"/>
</dbReference>
<comment type="similarity">
    <text evidence="1 5">Belongs to the TUBGCP family.</text>
</comment>
<accession>A0A2J6SPJ1</accession>
<evidence type="ECO:0000256" key="6">
    <source>
        <dbReference type="SAM" id="MobiDB-lite"/>
    </source>
</evidence>
<dbReference type="Pfam" id="PF04130">
    <property type="entry name" value="GCP_C_terminal"/>
    <property type="match status" value="1"/>
</dbReference>
<dbReference type="GO" id="GO:0005874">
    <property type="term" value="C:microtubule"/>
    <property type="evidence" value="ECO:0007669"/>
    <property type="project" value="UniProtKB-KW"/>
</dbReference>
<keyword evidence="3 5" id="KW-0493">Microtubule</keyword>
<feature type="domain" description="Gamma tubulin complex component protein N-terminal" evidence="9">
    <location>
        <begin position="236"/>
        <end position="547"/>
    </location>
</feature>
<dbReference type="Gene3D" id="1.20.120.1900">
    <property type="entry name" value="Gamma-tubulin complex, C-terminal domain"/>
    <property type="match status" value="1"/>
</dbReference>
<feature type="region of interest" description="Disordered" evidence="6">
    <location>
        <begin position="813"/>
        <end position="842"/>
    </location>
</feature>
<evidence type="ECO:0000259" key="7">
    <source>
        <dbReference type="Pfam" id="PF04130"/>
    </source>
</evidence>
<dbReference type="STRING" id="1095630.A0A2J6SPJ1"/>
<dbReference type="Proteomes" id="UP000235371">
    <property type="component" value="Unassembled WGS sequence"/>
</dbReference>
<dbReference type="OrthoDB" id="66546at2759"/>
<keyword evidence="2 5" id="KW-0963">Cytoplasm</keyword>
<dbReference type="GO" id="GO:0043015">
    <property type="term" value="F:gamma-tubulin binding"/>
    <property type="evidence" value="ECO:0007669"/>
    <property type="project" value="InterPro"/>
</dbReference>
<evidence type="ECO:0000259" key="9">
    <source>
        <dbReference type="Pfam" id="PF17681"/>
    </source>
</evidence>
<feature type="domain" description="Gamma-Tubulin ring complex non-core subunit mod21 N-terminal" evidence="8">
    <location>
        <begin position="68"/>
        <end position="158"/>
    </location>
</feature>
<dbReference type="InterPro" id="IPR042241">
    <property type="entry name" value="GCP_C_sf"/>
</dbReference>
<dbReference type="EMBL" id="KZ613895">
    <property type="protein sequence ID" value="PMD52686.1"/>
    <property type="molecule type" value="Genomic_DNA"/>
</dbReference>
<organism evidence="10 11">
    <name type="scientific">Hyaloscypha bicolor E</name>
    <dbReference type="NCBI Taxonomy" id="1095630"/>
    <lineage>
        <taxon>Eukaryota</taxon>
        <taxon>Fungi</taxon>
        <taxon>Dikarya</taxon>
        <taxon>Ascomycota</taxon>
        <taxon>Pezizomycotina</taxon>
        <taxon>Leotiomycetes</taxon>
        <taxon>Helotiales</taxon>
        <taxon>Hyaloscyphaceae</taxon>
        <taxon>Hyaloscypha</taxon>
        <taxon>Hyaloscypha bicolor</taxon>
    </lineage>
</organism>
<dbReference type="InterPro" id="IPR059169">
    <property type="entry name" value="GCP5_N_ext"/>
</dbReference>
<dbReference type="InterPro" id="IPR007259">
    <property type="entry name" value="GCP"/>
</dbReference>
<dbReference type="GO" id="GO:0051011">
    <property type="term" value="F:microtubule minus-end binding"/>
    <property type="evidence" value="ECO:0007669"/>
    <property type="project" value="TreeGrafter"/>
</dbReference>
<name>A0A2J6SPJ1_9HELO</name>
<dbReference type="Pfam" id="PF14609">
    <property type="entry name" value="GCP5-Mod21_N"/>
    <property type="match status" value="1"/>
</dbReference>
<evidence type="ECO:0000313" key="11">
    <source>
        <dbReference type="Proteomes" id="UP000235371"/>
    </source>
</evidence>
<dbReference type="Pfam" id="PF17681">
    <property type="entry name" value="GCP_N_terminal"/>
    <property type="match status" value="1"/>
</dbReference>
<dbReference type="PANTHER" id="PTHR19302:SF33">
    <property type="entry name" value="GAMMA-TUBULIN COMPLEX COMPONENT 5"/>
    <property type="match status" value="1"/>
</dbReference>
<protein>
    <recommendedName>
        <fullName evidence="5">Spindle pole body component</fullName>
    </recommendedName>
</protein>
<keyword evidence="4 5" id="KW-0206">Cytoskeleton</keyword>
<dbReference type="AlphaFoldDB" id="A0A2J6SPJ1"/>
<dbReference type="PANTHER" id="PTHR19302">
    <property type="entry name" value="GAMMA TUBULIN COMPLEX PROTEIN"/>
    <property type="match status" value="1"/>
</dbReference>
<dbReference type="GO" id="GO:0005816">
    <property type="term" value="C:spindle pole body"/>
    <property type="evidence" value="ECO:0007669"/>
    <property type="project" value="UniProtKB-ARBA"/>
</dbReference>
<comment type="subcellular location">
    <subcellularLocation>
        <location evidence="5">Cytoplasm</location>
        <location evidence="5">Cytoskeleton</location>
        <location evidence="5">Microtubule organizing center</location>
    </subcellularLocation>
</comment>
<proteinExistence type="inferred from homology"/>
<dbReference type="InterPro" id="IPR032797">
    <property type="entry name" value="Mod21_N"/>
</dbReference>
<evidence type="ECO:0000256" key="4">
    <source>
        <dbReference type="ARBA" id="ARBA00023212"/>
    </source>
</evidence>
<dbReference type="GeneID" id="36586675"/>
<evidence type="ECO:0000256" key="2">
    <source>
        <dbReference type="ARBA" id="ARBA00022490"/>
    </source>
</evidence>
<dbReference type="GO" id="GO:0007020">
    <property type="term" value="P:microtubule nucleation"/>
    <property type="evidence" value="ECO:0007669"/>
    <property type="project" value="InterPro"/>
</dbReference>
<gene>
    <name evidence="10" type="ORF">K444DRAFT_599911</name>
</gene>
<dbReference type="GO" id="GO:0000922">
    <property type="term" value="C:spindle pole"/>
    <property type="evidence" value="ECO:0007669"/>
    <property type="project" value="InterPro"/>
</dbReference>
<evidence type="ECO:0000313" key="10">
    <source>
        <dbReference type="EMBL" id="PMD52686.1"/>
    </source>
</evidence>
<dbReference type="GO" id="GO:0000278">
    <property type="term" value="P:mitotic cell cycle"/>
    <property type="evidence" value="ECO:0007669"/>
    <property type="project" value="TreeGrafter"/>
</dbReference>
<evidence type="ECO:0000256" key="5">
    <source>
        <dbReference type="RuleBase" id="RU363050"/>
    </source>
</evidence>
<reference evidence="10 11" key="1">
    <citation type="submission" date="2016-04" db="EMBL/GenBank/DDBJ databases">
        <title>A degradative enzymes factory behind the ericoid mycorrhizal symbiosis.</title>
        <authorList>
            <consortium name="DOE Joint Genome Institute"/>
            <person name="Martino E."/>
            <person name="Morin E."/>
            <person name="Grelet G."/>
            <person name="Kuo A."/>
            <person name="Kohler A."/>
            <person name="Daghino S."/>
            <person name="Barry K."/>
            <person name="Choi C."/>
            <person name="Cichocki N."/>
            <person name="Clum A."/>
            <person name="Copeland A."/>
            <person name="Hainaut M."/>
            <person name="Haridas S."/>
            <person name="Labutti K."/>
            <person name="Lindquist E."/>
            <person name="Lipzen A."/>
            <person name="Khouja H.-R."/>
            <person name="Murat C."/>
            <person name="Ohm R."/>
            <person name="Olson A."/>
            <person name="Spatafora J."/>
            <person name="Veneault-Fourrey C."/>
            <person name="Henrissat B."/>
            <person name="Grigoriev I."/>
            <person name="Martin F."/>
            <person name="Perotto S."/>
        </authorList>
    </citation>
    <scope>NUCLEOTIDE SEQUENCE [LARGE SCALE GENOMIC DNA]</scope>
    <source>
        <strain evidence="10 11">E</strain>
    </source>
</reference>
<evidence type="ECO:0000256" key="1">
    <source>
        <dbReference type="ARBA" id="ARBA00010337"/>
    </source>
</evidence>
<feature type="domain" description="Gamma tubulin complex component C-terminal" evidence="7">
    <location>
        <begin position="551"/>
        <end position="862"/>
    </location>
</feature>